<gene>
    <name evidence="3" type="ORF">GWC95_09765</name>
</gene>
<dbReference type="Gene3D" id="3.90.226.10">
    <property type="entry name" value="2-enoyl-CoA Hydratase, Chain A, domain 1"/>
    <property type="match status" value="1"/>
</dbReference>
<dbReference type="PANTHER" id="PTHR32060">
    <property type="entry name" value="TAIL-SPECIFIC PROTEASE"/>
    <property type="match status" value="1"/>
</dbReference>
<feature type="chain" id="PRO_5047150286" evidence="1">
    <location>
        <begin position="19"/>
        <end position="458"/>
    </location>
</feature>
<dbReference type="InterPro" id="IPR029045">
    <property type="entry name" value="ClpP/crotonase-like_dom_sf"/>
</dbReference>
<dbReference type="RefSeq" id="WP_161818517.1">
    <property type="nucleotide sequence ID" value="NZ_JAACJS010000012.1"/>
</dbReference>
<dbReference type="PANTHER" id="PTHR32060:SF30">
    <property type="entry name" value="CARBOXY-TERMINAL PROCESSING PROTEASE CTPA"/>
    <property type="match status" value="1"/>
</dbReference>
<sequence>MRNQLLAVLLFASLAAHAQPLPNTISAADKVYGLSKFWQEVNYNFVYLDKVDRRMWDSTYRAYITQVQATPNDYEYYRLLQRFCALLNDGHTNVFAPGSIGSLMYGKMFGKYWFGLEYIDGKAIINRRLKSQAELFPIGTEVIAVNGLPTERYMRDSVEPYISSSTDYVRKRLAAQNLLYGLIGTSYDVTFRKPDGNEFSLHLTHERTADTAFFPAFVNTPLLELKWYPGQVAYLSLNSFGNPAIDSIFDTKLPELYDAKALIIDLRNNGGGSTGVGTYILRYFMQDSVMQHSRYFTREHRAAFKAWGKYVTPKDTLNSEWNKRSYRTFNDNYYYAFDYAPDTFRLAAKRLVVPTAILVGNNTASAAEDFLISAANQPHMKRIGDRSFGSTGQPFQFDLVGGITARVCTKKDTYPDGSPFVGVGVVPHIEVIPTVRDFISQKDPVLEKALVYLKGEIK</sequence>
<proteinExistence type="predicted"/>
<comment type="caution">
    <text evidence="3">The sequence shown here is derived from an EMBL/GenBank/DDBJ whole genome shotgun (WGS) entry which is preliminary data.</text>
</comment>
<accession>A0ABW9ZYY5</accession>
<evidence type="ECO:0000259" key="2">
    <source>
        <dbReference type="Pfam" id="PF03572"/>
    </source>
</evidence>
<dbReference type="Proteomes" id="UP000753802">
    <property type="component" value="Unassembled WGS sequence"/>
</dbReference>
<feature type="signal peptide" evidence="1">
    <location>
        <begin position="1"/>
        <end position="18"/>
    </location>
</feature>
<dbReference type="InterPro" id="IPR005151">
    <property type="entry name" value="Tail-specific_protease"/>
</dbReference>
<dbReference type="Gene3D" id="3.30.750.44">
    <property type="match status" value="1"/>
</dbReference>
<feature type="domain" description="Tail specific protease" evidence="2">
    <location>
        <begin position="232"/>
        <end position="431"/>
    </location>
</feature>
<dbReference type="SUPFAM" id="SSF52096">
    <property type="entry name" value="ClpP/crotonase"/>
    <property type="match status" value="1"/>
</dbReference>
<organism evidence="3 4">
    <name type="scientific">Sediminibacterium roseum</name>
    <dbReference type="NCBI Taxonomy" id="1978412"/>
    <lineage>
        <taxon>Bacteria</taxon>
        <taxon>Pseudomonadati</taxon>
        <taxon>Bacteroidota</taxon>
        <taxon>Chitinophagia</taxon>
        <taxon>Chitinophagales</taxon>
        <taxon>Chitinophagaceae</taxon>
        <taxon>Sediminibacterium</taxon>
    </lineage>
</organism>
<evidence type="ECO:0000313" key="3">
    <source>
        <dbReference type="EMBL" id="NCI50210.1"/>
    </source>
</evidence>
<keyword evidence="1" id="KW-0732">Signal</keyword>
<keyword evidence="4" id="KW-1185">Reference proteome</keyword>
<dbReference type="EMBL" id="JAACJS010000012">
    <property type="protein sequence ID" value="NCI50210.1"/>
    <property type="molecule type" value="Genomic_DNA"/>
</dbReference>
<evidence type="ECO:0000313" key="4">
    <source>
        <dbReference type="Proteomes" id="UP000753802"/>
    </source>
</evidence>
<dbReference type="Pfam" id="PF03572">
    <property type="entry name" value="Peptidase_S41"/>
    <property type="match status" value="1"/>
</dbReference>
<name>A0ABW9ZYY5_9BACT</name>
<reference evidence="3 4" key="1">
    <citation type="submission" date="2020-01" db="EMBL/GenBank/DDBJ databases">
        <title>Genome analysis.</title>
        <authorList>
            <person name="Wu S."/>
            <person name="Wang G."/>
        </authorList>
    </citation>
    <scope>NUCLEOTIDE SEQUENCE [LARGE SCALE GENOMIC DNA]</scope>
    <source>
        <strain evidence="3 4">SYL130</strain>
    </source>
</reference>
<evidence type="ECO:0000256" key="1">
    <source>
        <dbReference type="SAM" id="SignalP"/>
    </source>
</evidence>
<protein>
    <submittedName>
        <fullName evidence="3">Peptidase S41</fullName>
    </submittedName>
</protein>